<dbReference type="RefSeq" id="XP_022469338.1">
    <property type="nucleotide sequence ID" value="XM_022624133.1"/>
</dbReference>
<dbReference type="OrthoDB" id="407298at2759"/>
<evidence type="ECO:0000313" key="2">
    <source>
        <dbReference type="Proteomes" id="UP000176998"/>
    </source>
</evidence>
<organism evidence="1 2">
    <name type="scientific">Colletotrichum orchidophilum</name>
    <dbReference type="NCBI Taxonomy" id="1209926"/>
    <lineage>
        <taxon>Eukaryota</taxon>
        <taxon>Fungi</taxon>
        <taxon>Dikarya</taxon>
        <taxon>Ascomycota</taxon>
        <taxon>Pezizomycotina</taxon>
        <taxon>Sordariomycetes</taxon>
        <taxon>Hypocreomycetidae</taxon>
        <taxon>Glomerellales</taxon>
        <taxon>Glomerellaceae</taxon>
        <taxon>Colletotrichum</taxon>
    </lineage>
</organism>
<evidence type="ECO:0000313" key="1">
    <source>
        <dbReference type="EMBL" id="OHE92168.1"/>
    </source>
</evidence>
<accession>A0A1G4ASM5</accession>
<dbReference type="EMBL" id="MJBS01000156">
    <property type="protein sequence ID" value="OHE92168.1"/>
    <property type="molecule type" value="Genomic_DNA"/>
</dbReference>
<comment type="caution">
    <text evidence="1">The sequence shown here is derived from an EMBL/GenBank/DDBJ whole genome shotgun (WGS) entry which is preliminary data.</text>
</comment>
<keyword evidence="2" id="KW-1185">Reference proteome</keyword>
<reference evidence="1 2" key="1">
    <citation type="submission" date="2016-09" db="EMBL/GenBank/DDBJ databases">
        <authorList>
            <person name="Capua I."/>
            <person name="De Benedictis P."/>
            <person name="Joannis T."/>
            <person name="Lombin L.H."/>
            <person name="Cattoli G."/>
        </authorList>
    </citation>
    <scope>NUCLEOTIDE SEQUENCE [LARGE SCALE GENOMIC DNA]</scope>
    <source>
        <strain evidence="1 2">IMI 309357</strain>
    </source>
</reference>
<dbReference type="GeneID" id="34565643"/>
<gene>
    <name evidence="1" type="ORF">CORC01_12513</name>
</gene>
<sequence>MADTEPELERSPNPPFLPLSLASNCMKLADLNCVPRESDAENECLRAELGWVKKENAGTREYILKVVEIVANAAILTTGGEVEASHKRIIRNLHTGFSIVSHSQ</sequence>
<name>A0A1G4ASM5_9PEZI</name>
<dbReference type="STRING" id="1209926.A0A1G4ASM5"/>
<proteinExistence type="predicted"/>
<protein>
    <submittedName>
        <fullName evidence="1">Uncharacterized protein</fullName>
    </submittedName>
</protein>
<dbReference type="AlphaFoldDB" id="A0A1G4ASM5"/>
<dbReference type="Proteomes" id="UP000176998">
    <property type="component" value="Unassembled WGS sequence"/>
</dbReference>